<comment type="subcellular location">
    <subcellularLocation>
        <location evidence="1">Cell membrane</location>
        <topology evidence="1">Multi-pass membrane protein</topology>
    </subcellularLocation>
</comment>
<accession>S2RWL1</accession>
<keyword evidence="2" id="KW-0813">Transport</keyword>
<dbReference type="EMBL" id="ANKC01000397">
    <property type="protein sequence ID" value="EPC81499.1"/>
    <property type="molecule type" value="Genomic_DNA"/>
</dbReference>
<dbReference type="PANTHER" id="PTHR30175">
    <property type="entry name" value="PHOSPHOTRANSFERASE SYSTEM TRANSPORT PROTEIN"/>
    <property type="match status" value="1"/>
</dbReference>
<protein>
    <submittedName>
        <fullName evidence="13">PTS system trehalose specific transporter subunit IIBC</fullName>
    </submittedName>
</protein>
<evidence type="ECO:0000256" key="1">
    <source>
        <dbReference type="ARBA" id="ARBA00004651"/>
    </source>
</evidence>
<evidence type="ECO:0000313" key="14">
    <source>
        <dbReference type="Proteomes" id="UP000014243"/>
    </source>
</evidence>
<name>S2RWL1_LACPA</name>
<keyword evidence="9 10" id="KW-0472">Membrane</keyword>
<dbReference type="AlphaFoldDB" id="S2RWL1"/>
<dbReference type="InterPro" id="IPR003352">
    <property type="entry name" value="PTS_EIIC"/>
</dbReference>
<feature type="domain" description="PTS EIIA type-1" evidence="11">
    <location>
        <begin position="186"/>
        <end position="286"/>
    </location>
</feature>
<dbReference type="NCBIfam" id="TIGR00830">
    <property type="entry name" value="PTBA"/>
    <property type="match status" value="1"/>
</dbReference>
<dbReference type="GO" id="GO:0009401">
    <property type="term" value="P:phosphoenolpyruvate-dependent sugar phosphotransferase system"/>
    <property type="evidence" value="ECO:0007669"/>
    <property type="project" value="UniProtKB-KW"/>
</dbReference>
<feature type="non-terminal residue" evidence="13">
    <location>
        <position position="286"/>
    </location>
</feature>
<keyword evidence="7 10" id="KW-0812">Transmembrane</keyword>
<dbReference type="FunFam" id="2.70.70.10:FF:000001">
    <property type="entry name" value="PTS system glucose-specific IIA component"/>
    <property type="match status" value="1"/>
</dbReference>
<dbReference type="SUPFAM" id="SSF51261">
    <property type="entry name" value="Duplicated hybrid motif"/>
    <property type="match status" value="1"/>
</dbReference>
<evidence type="ECO:0000256" key="3">
    <source>
        <dbReference type="ARBA" id="ARBA00022475"/>
    </source>
</evidence>
<evidence type="ECO:0000256" key="8">
    <source>
        <dbReference type="ARBA" id="ARBA00022989"/>
    </source>
</evidence>
<dbReference type="PROSITE" id="PS00371">
    <property type="entry name" value="PTS_EIIA_TYPE_1_HIS"/>
    <property type="match status" value="1"/>
</dbReference>
<dbReference type="PROSITE" id="PS51103">
    <property type="entry name" value="PTS_EIIC_TYPE_1"/>
    <property type="match status" value="1"/>
</dbReference>
<dbReference type="Pfam" id="PF02378">
    <property type="entry name" value="PTS_EIIC"/>
    <property type="match status" value="1"/>
</dbReference>
<feature type="transmembrane region" description="Helical" evidence="10">
    <location>
        <begin position="86"/>
        <end position="106"/>
    </location>
</feature>
<sequence length="286" mass="29377">QVIVIFGVHWALVPVMMNNIAQNGTDLMMPILLPAVLSQAGAALAVFLRTRDAKMKSLAGSSTITALFGITEPTIYGITLKLKKPFYLACVAGAVGGMIVAISGAGANAAALASVLSLPTFIGKGFGLSVVGDVVAFALGTVLTYFFGGINAGAKAKTAPSANSEPGEVLAAPVTGVLVPLTGLADEVFASETMGKGVAIVPENGMVKAPVAGVIRLLYPTGHAIGIQSDKGSEILIHIGIDTVNLKGKHFQPLVAQGQHVEIGTPLVQFDHEAIEKEGYESTVMM</sequence>
<reference evidence="13 14" key="1">
    <citation type="journal article" date="2013" name="PLoS ONE">
        <title>Lactobacillus paracasei comparative genomics: towards species pan-genome definition and exploitation of diversity.</title>
        <authorList>
            <person name="Smokvina T."/>
            <person name="Wels M."/>
            <person name="Polka J."/>
            <person name="Chervaux C."/>
            <person name="Brisse S."/>
            <person name="Boekhorst J."/>
            <person name="van Hylckama Vlieg J.E."/>
            <person name="Siezen R.J."/>
        </authorList>
    </citation>
    <scope>NUCLEOTIDE SEQUENCE [LARGE SCALE GENOMIC DNA]</scope>
    <source>
        <strain evidence="13 14">Lpp126</strain>
    </source>
</reference>
<evidence type="ECO:0000313" key="13">
    <source>
        <dbReference type="EMBL" id="EPC81499.1"/>
    </source>
</evidence>
<comment type="caution">
    <text evidence="13">The sequence shown here is derived from an EMBL/GenBank/DDBJ whole genome shotgun (WGS) entry which is preliminary data.</text>
</comment>
<dbReference type="Gene3D" id="2.70.70.10">
    <property type="entry name" value="Glucose Permease (Domain IIA)"/>
    <property type="match status" value="1"/>
</dbReference>
<proteinExistence type="predicted"/>
<evidence type="ECO:0000259" key="11">
    <source>
        <dbReference type="PROSITE" id="PS51093"/>
    </source>
</evidence>
<feature type="domain" description="PTS EIIC type-1" evidence="12">
    <location>
        <begin position="1"/>
        <end position="163"/>
    </location>
</feature>
<evidence type="ECO:0000256" key="7">
    <source>
        <dbReference type="ARBA" id="ARBA00022692"/>
    </source>
</evidence>
<dbReference type="PANTHER" id="PTHR30175:SF1">
    <property type="entry name" value="PTS SYSTEM ARBUTIN-, CELLOBIOSE-, AND SALICIN-SPECIFIC EIIBC COMPONENT-RELATED"/>
    <property type="match status" value="1"/>
</dbReference>
<feature type="transmembrane region" description="Helical" evidence="10">
    <location>
        <begin position="126"/>
        <end position="147"/>
    </location>
</feature>
<evidence type="ECO:0000256" key="5">
    <source>
        <dbReference type="ARBA" id="ARBA00022679"/>
    </source>
</evidence>
<dbReference type="GO" id="GO:0005886">
    <property type="term" value="C:plasma membrane"/>
    <property type="evidence" value="ECO:0007669"/>
    <property type="project" value="UniProtKB-SubCell"/>
</dbReference>
<keyword evidence="8 10" id="KW-1133">Transmembrane helix</keyword>
<evidence type="ECO:0000256" key="4">
    <source>
        <dbReference type="ARBA" id="ARBA00022597"/>
    </source>
</evidence>
<evidence type="ECO:0000256" key="6">
    <source>
        <dbReference type="ARBA" id="ARBA00022683"/>
    </source>
</evidence>
<feature type="transmembrane region" description="Helical" evidence="10">
    <location>
        <begin position="27"/>
        <end position="48"/>
    </location>
</feature>
<dbReference type="GO" id="GO:0015771">
    <property type="term" value="P:trehalose transport"/>
    <property type="evidence" value="ECO:0007669"/>
    <property type="project" value="TreeGrafter"/>
</dbReference>
<dbReference type="PROSITE" id="PS51093">
    <property type="entry name" value="PTS_EIIA_TYPE_1"/>
    <property type="match status" value="1"/>
</dbReference>
<dbReference type="GO" id="GO:0008982">
    <property type="term" value="F:protein-N(PI)-phosphohistidine-sugar phosphotransferase activity"/>
    <property type="evidence" value="ECO:0007669"/>
    <property type="project" value="InterPro"/>
</dbReference>
<gene>
    <name evidence="13" type="ORF">Lpp126_05760</name>
</gene>
<dbReference type="Proteomes" id="UP000014243">
    <property type="component" value="Unassembled WGS sequence"/>
</dbReference>
<dbReference type="InterPro" id="IPR011055">
    <property type="entry name" value="Dup_hybrid_motif"/>
</dbReference>
<keyword evidence="6" id="KW-0598">Phosphotransferase system</keyword>
<evidence type="ECO:0000256" key="10">
    <source>
        <dbReference type="SAM" id="Phobius"/>
    </source>
</evidence>
<keyword evidence="3" id="KW-1003">Cell membrane</keyword>
<organism evidence="13 14">
    <name type="scientific">Lacticaseibacillus paracasei subsp. paracasei Lpp126</name>
    <dbReference type="NCBI Taxonomy" id="1256206"/>
    <lineage>
        <taxon>Bacteria</taxon>
        <taxon>Bacillati</taxon>
        <taxon>Bacillota</taxon>
        <taxon>Bacilli</taxon>
        <taxon>Lactobacillales</taxon>
        <taxon>Lactobacillaceae</taxon>
        <taxon>Lacticaseibacillus</taxon>
    </lineage>
</organism>
<dbReference type="Pfam" id="PF00358">
    <property type="entry name" value="PTS_EIIA_1"/>
    <property type="match status" value="1"/>
</dbReference>
<evidence type="ECO:0000259" key="12">
    <source>
        <dbReference type="PROSITE" id="PS51103"/>
    </source>
</evidence>
<feature type="non-terminal residue" evidence="13">
    <location>
        <position position="1"/>
    </location>
</feature>
<dbReference type="InterPro" id="IPR013013">
    <property type="entry name" value="PTS_EIIC_1"/>
</dbReference>
<dbReference type="InterPro" id="IPR050558">
    <property type="entry name" value="PTS_Sugar-Specific_Components"/>
</dbReference>
<keyword evidence="5" id="KW-0808">Transferase</keyword>
<keyword evidence="4" id="KW-0762">Sugar transport</keyword>
<evidence type="ECO:0000256" key="9">
    <source>
        <dbReference type="ARBA" id="ARBA00023136"/>
    </source>
</evidence>
<evidence type="ECO:0000256" key="2">
    <source>
        <dbReference type="ARBA" id="ARBA00022448"/>
    </source>
</evidence>
<dbReference type="GO" id="GO:0090589">
    <property type="term" value="F:protein-phosphocysteine-trehalose phosphotransferase system transporter activity"/>
    <property type="evidence" value="ECO:0007669"/>
    <property type="project" value="TreeGrafter"/>
</dbReference>
<dbReference type="InterPro" id="IPR001127">
    <property type="entry name" value="PTS_EIIA_1_perm"/>
</dbReference>